<gene>
    <name evidence="1" type="ORF">MOV08_36795</name>
</gene>
<dbReference type="CDD" id="cd08916">
    <property type="entry name" value="TrHb3_P"/>
    <property type="match status" value="1"/>
</dbReference>
<protein>
    <submittedName>
        <fullName evidence="1">Group III truncated hemoglobin</fullName>
    </submittedName>
</protein>
<dbReference type="Proteomes" id="UP001218629">
    <property type="component" value="Chromosome"/>
</dbReference>
<keyword evidence="2" id="KW-1185">Reference proteome</keyword>
<dbReference type="Gene3D" id="1.10.490.10">
    <property type="entry name" value="Globins"/>
    <property type="match status" value="1"/>
</dbReference>
<sequence>MSTLLQRGPARPTTGLPGRALATQADVQRLVAEFCACAAEDELLAPVFAAMGTPLIRHVEAVTDFWCCELLDEPSPSRDLLAVHQNVHAAHPISARHFERWLALWQDSVDTTFVGPAADRAKTLAVNIAHSMRIHLAG</sequence>
<reference evidence="1 2" key="1">
    <citation type="submission" date="2022-03" db="EMBL/GenBank/DDBJ databases">
        <title>Streptomyces yunnanensis P86,complete genome.</title>
        <authorList>
            <person name="Chen S."/>
            <person name="Zhang Q."/>
        </authorList>
    </citation>
    <scope>NUCLEOTIDE SEQUENCE [LARGE SCALE GENOMIC DNA]</scope>
    <source>
        <strain evidence="1 2">P86</strain>
    </source>
</reference>
<dbReference type="RefSeq" id="WP_275310495.1">
    <property type="nucleotide sequence ID" value="NZ_CP095749.1"/>
</dbReference>
<name>A0ABY8ALE2_9ACTN</name>
<dbReference type="EMBL" id="CP095749">
    <property type="protein sequence ID" value="WEB44307.1"/>
    <property type="molecule type" value="Genomic_DNA"/>
</dbReference>
<proteinExistence type="predicted"/>
<accession>A0ABY8ALE2</accession>
<evidence type="ECO:0000313" key="2">
    <source>
        <dbReference type="Proteomes" id="UP001218629"/>
    </source>
</evidence>
<dbReference type="InterPro" id="IPR009050">
    <property type="entry name" value="Globin-like_sf"/>
</dbReference>
<organism evidence="1 2">
    <name type="scientific">Streptomyces yunnanensis</name>
    <dbReference type="NCBI Taxonomy" id="156453"/>
    <lineage>
        <taxon>Bacteria</taxon>
        <taxon>Bacillati</taxon>
        <taxon>Actinomycetota</taxon>
        <taxon>Actinomycetes</taxon>
        <taxon>Kitasatosporales</taxon>
        <taxon>Streptomycetaceae</taxon>
        <taxon>Streptomyces</taxon>
    </lineage>
</organism>
<dbReference type="SUPFAM" id="SSF46458">
    <property type="entry name" value="Globin-like"/>
    <property type="match status" value="1"/>
</dbReference>
<dbReference type="InterPro" id="IPR012292">
    <property type="entry name" value="Globin/Proto"/>
</dbReference>
<evidence type="ECO:0000313" key="1">
    <source>
        <dbReference type="EMBL" id="WEB44307.1"/>
    </source>
</evidence>